<protein>
    <submittedName>
        <fullName evidence="9">Unannotated protein</fullName>
    </submittedName>
</protein>
<keyword evidence="1" id="KW-0813">Transport</keyword>
<organism evidence="9">
    <name type="scientific">freshwater metagenome</name>
    <dbReference type="NCBI Taxonomy" id="449393"/>
    <lineage>
        <taxon>unclassified sequences</taxon>
        <taxon>metagenomes</taxon>
        <taxon>ecological metagenomes</taxon>
    </lineage>
</organism>
<evidence type="ECO:0000313" key="9">
    <source>
        <dbReference type="EMBL" id="CAB5032174.1"/>
    </source>
</evidence>
<dbReference type="InterPro" id="IPR009056">
    <property type="entry name" value="Cyt_c-like_dom"/>
</dbReference>
<gene>
    <name evidence="8" type="ORF">UFOPK3522_01066</name>
    <name evidence="9" type="ORF">UFOPK4175_00447</name>
</gene>
<evidence type="ECO:0000256" key="5">
    <source>
        <dbReference type="ARBA" id="ARBA00023004"/>
    </source>
</evidence>
<dbReference type="GO" id="GO:0020037">
    <property type="term" value="F:heme binding"/>
    <property type="evidence" value="ECO:0007669"/>
    <property type="project" value="InterPro"/>
</dbReference>
<keyword evidence="5" id="KW-0408">Iron</keyword>
<dbReference type="InterPro" id="IPR008168">
    <property type="entry name" value="Cyt_C_IC"/>
</dbReference>
<dbReference type="EMBL" id="CAFBPX010000057">
    <property type="protein sequence ID" value="CAB5032174.1"/>
    <property type="molecule type" value="Genomic_DNA"/>
</dbReference>
<dbReference type="SUPFAM" id="SSF46626">
    <property type="entry name" value="Cytochrome c"/>
    <property type="match status" value="1"/>
</dbReference>
<dbReference type="AlphaFoldDB" id="A0A6J7RTH5"/>
<evidence type="ECO:0000256" key="3">
    <source>
        <dbReference type="ARBA" id="ARBA00022723"/>
    </source>
</evidence>
<dbReference type="GO" id="GO:0005506">
    <property type="term" value="F:iron ion binding"/>
    <property type="evidence" value="ECO:0007669"/>
    <property type="project" value="InterPro"/>
</dbReference>
<dbReference type="EMBL" id="CAESAO010000095">
    <property type="protein sequence ID" value="CAB4345240.1"/>
    <property type="molecule type" value="Genomic_DNA"/>
</dbReference>
<evidence type="ECO:0000256" key="6">
    <source>
        <dbReference type="SAM" id="MobiDB-lite"/>
    </source>
</evidence>
<keyword evidence="4" id="KW-0249">Electron transport</keyword>
<evidence type="ECO:0000259" key="7">
    <source>
        <dbReference type="PROSITE" id="PS51007"/>
    </source>
</evidence>
<feature type="region of interest" description="Disordered" evidence="6">
    <location>
        <begin position="27"/>
        <end position="46"/>
    </location>
</feature>
<dbReference type="GO" id="GO:0009055">
    <property type="term" value="F:electron transfer activity"/>
    <property type="evidence" value="ECO:0007669"/>
    <property type="project" value="InterPro"/>
</dbReference>
<keyword evidence="3" id="KW-0479">Metal-binding</keyword>
<dbReference type="InterPro" id="IPR036909">
    <property type="entry name" value="Cyt_c-like_dom_sf"/>
</dbReference>
<dbReference type="PROSITE" id="PS51257">
    <property type="entry name" value="PROKAR_LIPOPROTEIN"/>
    <property type="match status" value="1"/>
</dbReference>
<dbReference type="PROSITE" id="PS51007">
    <property type="entry name" value="CYTC"/>
    <property type="match status" value="1"/>
</dbReference>
<proteinExistence type="predicted"/>
<dbReference type="PRINTS" id="PR00605">
    <property type="entry name" value="CYTCHROMECIC"/>
</dbReference>
<feature type="domain" description="Cytochrome c" evidence="7">
    <location>
        <begin position="47"/>
        <end position="123"/>
    </location>
</feature>
<reference evidence="9" key="1">
    <citation type="submission" date="2020-05" db="EMBL/GenBank/DDBJ databases">
        <authorList>
            <person name="Chiriac C."/>
            <person name="Salcher M."/>
            <person name="Ghai R."/>
            <person name="Kavagutti S V."/>
        </authorList>
    </citation>
    <scope>NUCLEOTIDE SEQUENCE</scope>
</reference>
<accession>A0A6J7RTH5</accession>
<evidence type="ECO:0000313" key="8">
    <source>
        <dbReference type="EMBL" id="CAB4345240.1"/>
    </source>
</evidence>
<dbReference type="Gene3D" id="1.10.760.10">
    <property type="entry name" value="Cytochrome c-like domain"/>
    <property type="match status" value="1"/>
</dbReference>
<evidence type="ECO:0000256" key="4">
    <source>
        <dbReference type="ARBA" id="ARBA00022982"/>
    </source>
</evidence>
<sequence length="125" mass="11943">MRVHQTLLGAIVCAAALSISACGGDSTSSTATTGGVEPGSGTTSSGAVASVGAELFASNCAQCHTLAAAGAGGQVGPNLDDLAPDEARVKEQVTNGGSGMPAFADVLSDSEIDAVAAYVADSAGQ</sequence>
<dbReference type="PANTHER" id="PTHR37823">
    <property type="entry name" value="CYTOCHROME C-553-LIKE"/>
    <property type="match status" value="1"/>
</dbReference>
<dbReference type="InterPro" id="IPR051811">
    <property type="entry name" value="Cytochrome_c550/c551-like"/>
</dbReference>
<name>A0A6J7RTH5_9ZZZZ</name>
<evidence type="ECO:0000256" key="1">
    <source>
        <dbReference type="ARBA" id="ARBA00022448"/>
    </source>
</evidence>
<dbReference type="Pfam" id="PF13442">
    <property type="entry name" value="Cytochrome_CBB3"/>
    <property type="match status" value="1"/>
</dbReference>
<keyword evidence="2" id="KW-0349">Heme</keyword>
<evidence type="ECO:0000256" key="2">
    <source>
        <dbReference type="ARBA" id="ARBA00022617"/>
    </source>
</evidence>